<dbReference type="Gene3D" id="1.10.443.10">
    <property type="entry name" value="Intergrase catalytic core"/>
    <property type="match status" value="1"/>
</dbReference>
<keyword evidence="2 4" id="KW-0238">DNA-binding</keyword>
<organism evidence="8 9">
    <name type="scientific">Methanobacterium subterraneum</name>
    <dbReference type="NCBI Taxonomy" id="59277"/>
    <lineage>
        <taxon>Archaea</taxon>
        <taxon>Methanobacteriati</taxon>
        <taxon>Methanobacteriota</taxon>
        <taxon>Methanomada group</taxon>
        <taxon>Methanobacteria</taxon>
        <taxon>Methanobacteriales</taxon>
        <taxon>Methanobacteriaceae</taxon>
        <taxon>Methanobacterium</taxon>
    </lineage>
</organism>
<dbReference type="GeneID" id="35122063"/>
<feature type="domain" description="Tyr recombinase" evidence="6">
    <location>
        <begin position="107"/>
        <end position="334"/>
    </location>
</feature>
<dbReference type="CDD" id="cd00397">
    <property type="entry name" value="DNA_BRE_C"/>
    <property type="match status" value="1"/>
</dbReference>
<dbReference type="InterPro" id="IPR050090">
    <property type="entry name" value="Tyrosine_recombinase_XerCD"/>
</dbReference>
<dbReference type="PROSITE" id="PS51900">
    <property type="entry name" value="CB"/>
    <property type="match status" value="1"/>
</dbReference>
<proteinExistence type="predicted"/>
<dbReference type="InterPro" id="IPR002104">
    <property type="entry name" value="Integrase_catalytic"/>
</dbReference>
<evidence type="ECO:0000256" key="3">
    <source>
        <dbReference type="ARBA" id="ARBA00023172"/>
    </source>
</evidence>
<evidence type="ECO:0000259" key="7">
    <source>
        <dbReference type="PROSITE" id="PS51900"/>
    </source>
</evidence>
<name>A0A2H4VEA3_9EURY</name>
<dbReference type="EMBL" id="CP017766">
    <property type="protein sequence ID" value="AUB56422.1"/>
    <property type="molecule type" value="Genomic_DNA"/>
</dbReference>
<dbReference type="InterPro" id="IPR044068">
    <property type="entry name" value="CB"/>
</dbReference>
<evidence type="ECO:0000313" key="8">
    <source>
        <dbReference type="EMBL" id="AUB56422.1"/>
    </source>
</evidence>
<dbReference type="GO" id="GO:0003677">
    <property type="term" value="F:DNA binding"/>
    <property type="evidence" value="ECO:0007669"/>
    <property type="project" value="UniProtKB-UniRule"/>
</dbReference>
<dbReference type="PANTHER" id="PTHR30349:SF41">
    <property type="entry name" value="INTEGRASE_RECOMBINASE PROTEIN MJ0367-RELATED"/>
    <property type="match status" value="1"/>
</dbReference>
<evidence type="ECO:0000256" key="1">
    <source>
        <dbReference type="ARBA" id="ARBA00022908"/>
    </source>
</evidence>
<dbReference type="InterPro" id="IPR013762">
    <property type="entry name" value="Integrase-like_cat_sf"/>
</dbReference>
<evidence type="ECO:0000256" key="5">
    <source>
        <dbReference type="SAM" id="Coils"/>
    </source>
</evidence>
<feature type="coiled-coil region" evidence="5">
    <location>
        <begin position="34"/>
        <end position="61"/>
    </location>
</feature>
<dbReference type="AlphaFoldDB" id="A0A2H4VEA3"/>
<evidence type="ECO:0000256" key="2">
    <source>
        <dbReference type="ARBA" id="ARBA00023125"/>
    </source>
</evidence>
<accession>A0A2H4VEA3</accession>
<dbReference type="GO" id="GO:0015074">
    <property type="term" value="P:DNA integration"/>
    <property type="evidence" value="ECO:0007669"/>
    <property type="project" value="UniProtKB-KW"/>
</dbReference>
<evidence type="ECO:0000313" key="9">
    <source>
        <dbReference type="Proteomes" id="UP000232806"/>
    </source>
</evidence>
<sequence length="403" mass="47481">MNKEDETLIKTFFSSNSYAKNTRILYELSLRRYSQFHQLSLEKLIEEAEKEEENGIRKRRRKIKSRITSFKVQLEEEEHKSRSTVKNYISAIRTFYDFYDVTPPKIKFPKGMSCLDKNYGRLLKREEIRKMCDAGSTRARAVIYTLALTGLSQAEMRNLTITQLLTAATQTLKQPINTVEEFINLEEKLNDEILTLHITREKVHHRYFTFLPPEATRQIIAYLQERISIPDGRLHPNNPKTKGKLFLTVSGHPMSVYSARMLIIRCGRNAGFKTSEEMEYSYWRGHALRKYFISTIKNKTGDSELAEWLAGHKPAYTDETYWYKDEDDIKQRYIKALEYLSIDEGRINTIESPEYKEVMKHLSGVRWVLDLLDEDPIFREATKKAWQRRKNESNFDSKKQLPS</sequence>
<dbReference type="SUPFAM" id="SSF56349">
    <property type="entry name" value="DNA breaking-rejoining enzymes"/>
    <property type="match status" value="1"/>
</dbReference>
<gene>
    <name evidence="8" type="ORF">BK007_10620</name>
</gene>
<reference evidence="8 9" key="1">
    <citation type="submission" date="2016-10" db="EMBL/GenBank/DDBJ databases">
        <title>Comparative genomics between deep and shallow subseafloor isolates.</title>
        <authorList>
            <person name="Ishii S."/>
            <person name="Miller J.R."/>
            <person name="Sutton G."/>
            <person name="Suzuki S."/>
            <person name="Methe B."/>
            <person name="Inagaki F."/>
            <person name="Imachi H."/>
        </authorList>
    </citation>
    <scope>NUCLEOTIDE SEQUENCE [LARGE SCALE GENOMIC DNA]</scope>
    <source>
        <strain evidence="8 9">MO-MB1</strain>
    </source>
</reference>
<dbReference type="GO" id="GO:0006310">
    <property type="term" value="P:DNA recombination"/>
    <property type="evidence" value="ECO:0007669"/>
    <property type="project" value="UniProtKB-KW"/>
</dbReference>
<protein>
    <recommendedName>
        <fullName evidence="10">Site-specific integrase</fullName>
    </recommendedName>
</protein>
<evidence type="ECO:0008006" key="10">
    <source>
        <dbReference type="Google" id="ProtNLM"/>
    </source>
</evidence>
<keyword evidence="3" id="KW-0233">DNA recombination</keyword>
<dbReference type="PROSITE" id="PS51898">
    <property type="entry name" value="TYR_RECOMBINASE"/>
    <property type="match status" value="1"/>
</dbReference>
<dbReference type="InterPro" id="IPR011010">
    <property type="entry name" value="DNA_brk_join_enz"/>
</dbReference>
<evidence type="ECO:0000259" key="6">
    <source>
        <dbReference type="PROSITE" id="PS51898"/>
    </source>
</evidence>
<dbReference type="PANTHER" id="PTHR30349">
    <property type="entry name" value="PHAGE INTEGRASE-RELATED"/>
    <property type="match status" value="1"/>
</dbReference>
<dbReference type="RefSeq" id="WP_100906400.1">
    <property type="nucleotide sequence ID" value="NZ_CP017766.1"/>
</dbReference>
<feature type="domain" description="Core-binding (CB)" evidence="7">
    <location>
        <begin position="3"/>
        <end position="100"/>
    </location>
</feature>
<dbReference type="Proteomes" id="UP000232806">
    <property type="component" value="Chromosome"/>
</dbReference>
<evidence type="ECO:0000256" key="4">
    <source>
        <dbReference type="PROSITE-ProRule" id="PRU01248"/>
    </source>
</evidence>
<dbReference type="OrthoDB" id="78358at2157"/>
<keyword evidence="5" id="KW-0175">Coiled coil</keyword>
<keyword evidence="1" id="KW-0229">DNA integration</keyword>